<dbReference type="SUPFAM" id="SSF56317">
    <property type="entry name" value="Carbon-nitrogen hydrolase"/>
    <property type="match status" value="1"/>
</dbReference>
<evidence type="ECO:0000313" key="3">
    <source>
        <dbReference type="EMBL" id="THV41864.1"/>
    </source>
</evidence>
<evidence type="ECO:0000259" key="2">
    <source>
        <dbReference type="PROSITE" id="PS50263"/>
    </source>
</evidence>
<comment type="caution">
    <text evidence="3">The sequence shown here is derived from an EMBL/GenBank/DDBJ whole genome shotgun (WGS) entry which is preliminary data.</text>
</comment>
<dbReference type="EMBL" id="STGY01000037">
    <property type="protein sequence ID" value="THV41864.1"/>
    <property type="molecule type" value="Genomic_DNA"/>
</dbReference>
<evidence type="ECO:0000256" key="1">
    <source>
        <dbReference type="ARBA" id="ARBA00022801"/>
    </source>
</evidence>
<dbReference type="InterPro" id="IPR050345">
    <property type="entry name" value="Aliph_Amidase/BUP"/>
</dbReference>
<dbReference type="RefSeq" id="WP_136534227.1">
    <property type="nucleotide sequence ID" value="NZ_STGY01000037.1"/>
</dbReference>
<evidence type="ECO:0000313" key="4">
    <source>
        <dbReference type="Proteomes" id="UP000308760"/>
    </source>
</evidence>
<organism evidence="3 4">
    <name type="scientific">Glycomyces buryatensis</name>
    <dbReference type="NCBI Taxonomy" id="2570927"/>
    <lineage>
        <taxon>Bacteria</taxon>
        <taxon>Bacillati</taxon>
        <taxon>Actinomycetota</taxon>
        <taxon>Actinomycetes</taxon>
        <taxon>Glycomycetales</taxon>
        <taxon>Glycomycetaceae</taxon>
        <taxon>Glycomyces</taxon>
    </lineage>
</organism>
<dbReference type="OrthoDB" id="9811121at2"/>
<dbReference type="PROSITE" id="PS50263">
    <property type="entry name" value="CN_HYDROLASE"/>
    <property type="match status" value="1"/>
</dbReference>
<reference evidence="4" key="1">
    <citation type="submission" date="2019-04" db="EMBL/GenBank/DDBJ databases">
        <title>Nocardioides xinjiangensis sp. nov.</title>
        <authorList>
            <person name="Liu S."/>
        </authorList>
    </citation>
    <scope>NUCLEOTIDE SEQUENCE [LARGE SCALE GENOMIC DNA]</scope>
    <source>
        <strain evidence="4">18</strain>
    </source>
</reference>
<gene>
    <name evidence="3" type="ORF">FAB82_09085</name>
</gene>
<accession>A0A4S8QMA9</accession>
<keyword evidence="1 3" id="KW-0378">Hydrolase</keyword>
<feature type="domain" description="CN hydrolase" evidence="2">
    <location>
        <begin position="1"/>
        <end position="207"/>
    </location>
</feature>
<dbReference type="Proteomes" id="UP000308760">
    <property type="component" value="Unassembled WGS sequence"/>
</dbReference>
<dbReference type="Gene3D" id="3.60.110.10">
    <property type="entry name" value="Carbon-nitrogen hydrolase"/>
    <property type="match status" value="1"/>
</dbReference>
<protein>
    <submittedName>
        <fullName evidence="3">Carbon-nitrogen hydrolase family protein</fullName>
    </submittedName>
</protein>
<dbReference type="PANTHER" id="PTHR43674">
    <property type="entry name" value="NITRILASE C965.09-RELATED"/>
    <property type="match status" value="1"/>
</dbReference>
<dbReference type="Pfam" id="PF00795">
    <property type="entry name" value="CN_hydrolase"/>
    <property type="match status" value="1"/>
</dbReference>
<dbReference type="InterPro" id="IPR036526">
    <property type="entry name" value="C-N_Hydrolase_sf"/>
</dbReference>
<name>A0A4S8QMA9_9ACTN</name>
<dbReference type="CDD" id="cd07197">
    <property type="entry name" value="nitrilase"/>
    <property type="match status" value="1"/>
</dbReference>
<sequence>MRRAGEAGARLIQFPEGCLSGYATDQVRHDRLDWAAVDEEHRQVAALAAELGLWVVLGSAHRLNAPHRPHNSLYVIADDGKLVGRYDKRYCSNNETLNYYTPGFEPTVFEVDGFTFGCAICVEINFPDLFAEYERLGVDCLLLSAYPVDAIFEIKARAHAAINNYWLAMSTPMQTSHLLSSELIGPEGTVLARADDQTELIIGELDREAPEFDIALNKARPWRAIAREGEIYRSRRVADPRSTDRTSF</sequence>
<keyword evidence="4" id="KW-1185">Reference proteome</keyword>
<dbReference type="AlphaFoldDB" id="A0A4S8QMA9"/>
<reference evidence="3 4" key="2">
    <citation type="submission" date="2019-05" db="EMBL/GenBank/DDBJ databases">
        <title>Glycomyces buryatensis sp. nov.</title>
        <authorList>
            <person name="Nikitina E."/>
        </authorList>
    </citation>
    <scope>NUCLEOTIDE SEQUENCE [LARGE SCALE GENOMIC DNA]</scope>
    <source>
        <strain evidence="3 4">18</strain>
    </source>
</reference>
<proteinExistence type="predicted"/>
<dbReference type="PANTHER" id="PTHR43674:SF16">
    <property type="entry name" value="CARBON-NITROGEN FAMILY, PUTATIVE (AFU_ORTHOLOGUE AFUA_5G02350)-RELATED"/>
    <property type="match status" value="1"/>
</dbReference>
<dbReference type="InterPro" id="IPR003010">
    <property type="entry name" value="C-N_Hydrolase"/>
</dbReference>
<dbReference type="GO" id="GO:0016811">
    <property type="term" value="F:hydrolase activity, acting on carbon-nitrogen (but not peptide) bonds, in linear amides"/>
    <property type="evidence" value="ECO:0007669"/>
    <property type="project" value="TreeGrafter"/>
</dbReference>